<dbReference type="Proteomes" id="UP001497444">
    <property type="component" value="Chromosome 10"/>
</dbReference>
<gene>
    <name evidence="1" type="ORF">CSSPJE1EN1_LOCUS2733</name>
</gene>
<proteinExistence type="predicted"/>
<keyword evidence="2" id="KW-1185">Reference proteome</keyword>
<dbReference type="EMBL" id="OZ020105">
    <property type="protein sequence ID" value="CAK9257255.1"/>
    <property type="molecule type" value="Genomic_DNA"/>
</dbReference>
<sequence>MTISELGGFQRKEGRKDGSCGLHLEIHAEELAYSIDPTLQYPFQSFLVGAYSLCLQAHMHYTHHLEVDDL</sequence>
<reference evidence="1" key="1">
    <citation type="submission" date="2024-02" db="EMBL/GenBank/DDBJ databases">
        <authorList>
            <consortium name="ELIXIR-Norway"/>
            <consortium name="Elixir Norway"/>
        </authorList>
    </citation>
    <scope>NUCLEOTIDE SEQUENCE</scope>
</reference>
<evidence type="ECO:0000313" key="2">
    <source>
        <dbReference type="Proteomes" id="UP001497444"/>
    </source>
</evidence>
<protein>
    <submittedName>
        <fullName evidence="1">Uncharacterized protein</fullName>
    </submittedName>
</protein>
<accession>A0ABP0VS05</accession>
<evidence type="ECO:0000313" key="1">
    <source>
        <dbReference type="EMBL" id="CAK9257255.1"/>
    </source>
</evidence>
<organism evidence="1 2">
    <name type="scientific">Sphagnum jensenii</name>
    <dbReference type="NCBI Taxonomy" id="128206"/>
    <lineage>
        <taxon>Eukaryota</taxon>
        <taxon>Viridiplantae</taxon>
        <taxon>Streptophyta</taxon>
        <taxon>Embryophyta</taxon>
        <taxon>Bryophyta</taxon>
        <taxon>Sphagnophytina</taxon>
        <taxon>Sphagnopsida</taxon>
        <taxon>Sphagnales</taxon>
        <taxon>Sphagnaceae</taxon>
        <taxon>Sphagnum</taxon>
    </lineage>
</organism>
<name>A0ABP0VS05_9BRYO</name>